<name>A0A5B7F8P4_PORTR</name>
<evidence type="ECO:0000313" key="1">
    <source>
        <dbReference type="EMBL" id="MPC43541.1"/>
    </source>
</evidence>
<proteinExistence type="predicted"/>
<comment type="caution">
    <text evidence="1">The sequence shown here is derived from an EMBL/GenBank/DDBJ whole genome shotgun (WGS) entry which is preliminary data.</text>
</comment>
<dbReference type="AlphaFoldDB" id="A0A5B7F8P4"/>
<accession>A0A5B7F8P4</accession>
<sequence length="119" mass="13063">MSPKGLTQHGGGQGDVHRTLGHGMSMPLVGSYLAWEGSLHVDSMHDRLEWCHRVGEWRQWIGELQGSGDEVGIFSLIVLNNLKLFLDLLAFSSPALSVAAHVEDITLVSLVIPNNECKF</sequence>
<reference evidence="1 2" key="1">
    <citation type="submission" date="2019-05" db="EMBL/GenBank/DDBJ databases">
        <title>Another draft genome of Portunus trituberculatus and its Hox gene families provides insights of decapod evolution.</title>
        <authorList>
            <person name="Jeong J.-H."/>
            <person name="Song I."/>
            <person name="Kim S."/>
            <person name="Choi T."/>
            <person name="Kim D."/>
            <person name="Ryu S."/>
            <person name="Kim W."/>
        </authorList>
    </citation>
    <scope>NUCLEOTIDE SEQUENCE [LARGE SCALE GENOMIC DNA]</scope>
    <source>
        <tissue evidence="1">Muscle</tissue>
    </source>
</reference>
<gene>
    <name evidence="1" type="ORF">E2C01_037190</name>
</gene>
<evidence type="ECO:0000313" key="2">
    <source>
        <dbReference type="Proteomes" id="UP000324222"/>
    </source>
</evidence>
<protein>
    <submittedName>
        <fullName evidence="1">Uncharacterized protein</fullName>
    </submittedName>
</protein>
<keyword evidence="2" id="KW-1185">Reference proteome</keyword>
<dbReference type="EMBL" id="VSRR010005872">
    <property type="protein sequence ID" value="MPC43541.1"/>
    <property type="molecule type" value="Genomic_DNA"/>
</dbReference>
<organism evidence="1 2">
    <name type="scientific">Portunus trituberculatus</name>
    <name type="common">Swimming crab</name>
    <name type="synonym">Neptunus trituberculatus</name>
    <dbReference type="NCBI Taxonomy" id="210409"/>
    <lineage>
        <taxon>Eukaryota</taxon>
        <taxon>Metazoa</taxon>
        <taxon>Ecdysozoa</taxon>
        <taxon>Arthropoda</taxon>
        <taxon>Crustacea</taxon>
        <taxon>Multicrustacea</taxon>
        <taxon>Malacostraca</taxon>
        <taxon>Eumalacostraca</taxon>
        <taxon>Eucarida</taxon>
        <taxon>Decapoda</taxon>
        <taxon>Pleocyemata</taxon>
        <taxon>Brachyura</taxon>
        <taxon>Eubrachyura</taxon>
        <taxon>Portunoidea</taxon>
        <taxon>Portunidae</taxon>
        <taxon>Portuninae</taxon>
        <taxon>Portunus</taxon>
    </lineage>
</organism>
<dbReference type="Proteomes" id="UP000324222">
    <property type="component" value="Unassembled WGS sequence"/>
</dbReference>